<dbReference type="InterPro" id="IPR011330">
    <property type="entry name" value="Glyco_hydro/deAcase_b/a-brl"/>
</dbReference>
<gene>
    <name evidence="4" type="ORF">K8I29_02625</name>
</gene>
<dbReference type="InterPro" id="IPR051398">
    <property type="entry name" value="Polysacch_Deacetylase"/>
</dbReference>
<evidence type="ECO:0000313" key="5">
    <source>
        <dbReference type="Proteomes" id="UP000705867"/>
    </source>
</evidence>
<evidence type="ECO:0000313" key="4">
    <source>
        <dbReference type="EMBL" id="MBZ0155093.1"/>
    </source>
</evidence>
<protein>
    <submittedName>
        <fullName evidence="4">Polysaccharide deacetylase family protein</fullName>
    </submittedName>
</protein>
<sequence>MKGLKRFLFRHPRARNVLKSAKATVAGTFLGMARSGSLESALTVFVYHDVSPSPSEFSRRYHLNVPPEVFDFQIGFIKAHFTLIGPDDLLAARIPPKAALITFDDGLKGIFTHAVPLLEKHDVPVVIFLNMAPVKGDVFWSGLITYLCEKQEGFIEYLREKGGEGYTGRAPFLACSREIVFSYLKRTGHSFEREVSAFTGDFATEEDLRAVSGKRNVFFGNHLYNHDNALFLSDGELIGSFQENEAALKRYPNHTPLFSFPFGQPGSCFSPHQADLLLKNGARKVFSSYPLPNRKVSSSCLHRIGLTAFNDSPSKVWYQIFYEEMRS</sequence>
<proteinExistence type="predicted"/>
<evidence type="ECO:0000256" key="2">
    <source>
        <dbReference type="ARBA" id="ARBA00022729"/>
    </source>
</evidence>
<name>A0A953J3W5_9BACT</name>
<dbReference type="SUPFAM" id="SSF88713">
    <property type="entry name" value="Glycoside hydrolase/deacetylase"/>
    <property type="match status" value="1"/>
</dbReference>
<dbReference type="PANTHER" id="PTHR34216">
    <property type="match status" value="1"/>
</dbReference>
<comment type="caution">
    <text evidence="4">The sequence shown here is derived from an EMBL/GenBank/DDBJ whole genome shotgun (WGS) entry which is preliminary data.</text>
</comment>
<dbReference type="AlphaFoldDB" id="A0A953J3W5"/>
<dbReference type="GO" id="GO:0005975">
    <property type="term" value="P:carbohydrate metabolic process"/>
    <property type="evidence" value="ECO:0007669"/>
    <property type="project" value="InterPro"/>
</dbReference>
<dbReference type="CDD" id="cd10918">
    <property type="entry name" value="CE4_NodB_like_5s_6s"/>
    <property type="match status" value="1"/>
</dbReference>
<feature type="domain" description="NodB homology" evidence="3">
    <location>
        <begin position="95"/>
        <end position="130"/>
    </location>
</feature>
<dbReference type="EMBL" id="JAIOIV010000018">
    <property type="protein sequence ID" value="MBZ0155093.1"/>
    <property type="molecule type" value="Genomic_DNA"/>
</dbReference>
<dbReference type="Pfam" id="PF01522">
    <property type="entry name" value="Polysacc_deac_1"/>
    <property type="match status" value="1"/>
</dbReference>
<reference evidence="4" key="1">
    <citation type="journal article" date="2021" name="bioRxiv">
        <title>Unraveling nitrogen, sulfur and carbon metabolic pathways and microbial community transcriptional responses to substrate deprivation and toxicity stresses in a bioreactor mimicking anoxic brackish coastal sediment conditions.</title>
        <authorList>
            <person name="Martins P.D."/>
            <person name="Echeveste M.J."/>
            <person name="Arshad A."/>
            <person name="Kurth J."/>
            <person name="Ouboter H."/>
            <person name="Jetten M.S.M."/>
            <person name="Welte C.U."/>
        </authorList>
    </citation>
    <scope>NUCLEOTIDE SEQUENCE</scope>
    <source>
        <strain evidence="4">MAG_39</strain>
    </source>
</reference>
<dbReference type="InterPro" id="IPR002509">
    <property type="entry name" value="NODB_dom"/>
</dbReference>
<dbReference type="PANTHER" id="PTHR34216:SF3">
    <property type="entry name" value="POLY-BETA-1,6-N-ACETYL-D-GLUCOSAMINE N-DEACETYLASE"/>
    <property type="match status" value="1"/>
</dbReference>
<reference evidence="4" key="2">
    <citation type="submission" date="2021-08" db="EMBL/GenBank/DDBJ databases">
        <authorList>
            <person name="Dalcin Martins P."/>
        </authorList>
    </citation>
    <scope>NUCLEOTIDE SEQUENCE</scope>
    <source>
        <strain evidence="4">MAG_39</strain>
    </source>
</reference>
<dbReference type="GO" id="GO:0016810">
    <property type="term" value="F:hydrolase activity, acting on carbon-nitrogen (but not peptide) bonds"/>
    <property type="evidence" value="ECO:0007669"/>
    <property type="project" value="InterPro"/>
</dbReference>
<keyword evidence="2" id="KW-0732">Signal</keyword>
<dbReference type="Proteomes" id="UP000705867">
    <property type="component" value="Unassembled WGS sequence"/>
</dbReference>
<evidence type="ECO:0000259" key="3">
    <source>
        <dbReference type="Pfam" id="PF01522"/>
    </source>
</evidence>
<organism evidence="4 5">
    <name type="scientific">Candidatus Nitrobium versatile</name>
    <dbReference type="NCBI Taxonomy" id="2884831"/>
    <lineage>
        <taxon>Bacteria</taxon>
        <taxon>Pseudomonadati</taxon>
        <taxon>Nitrospirota</taxon>
        <taxon>Nitrospiria</taxon>
        <taxon>Nitrospirales</taxon>
        <taxon>Nitrospiraceae</taxon>
        <taxon>Candidatus Nitrobium</taxon>
    </lineage>
</organism>
<evidence type="ECO:0000256" key="1">
    <source>
        <dbReference type="ARBA" id="ARBA00004613"/>
    </source>
</evidence>
<comment type="subcellular location">
    <subcellularLocation>
        <location evidence="1">Secreted</location>
    </subcellularLocation>
</comment>
<dbReference type="Gene3D" id="3.20.20.370">
    <property type="entry name" value="Glycoside hydrolase/deacetylase"/>
    <property type="match status" value="1"/>
</dbReference>
<accession>A0A953J3W5</accession>
<dbReference type="GO" id="GO:0005576">
    <property type="term" value="C:extracellular region"/>
    <property type="evidence" value="ECO:0007669"/>
    <property type="project" value="UniProtKB-SubCell"/>
</dbReference>